<sequence length="146" mass="16723">MVRLDQMFVDTPITYMVMVNSGENGFHLPQQCEIYFSENLQWFHSLDDAKVRRQIREGCVSHGFGDCENFGLHVLRLELNNVQAYYDGSALYWKCHMQGAISSTEWQYFSDRGFDGSLARLWITRSFGTSCCNASSTVLSFGKFTA</sequence>
<reference evidence="1" key="1">
    <citation type="submission" date="2023-10" db="EMBL/GenBank/DDBJ databases">
        <authorList>
            <person name="Chen Y."/>
            <person name="Shah S."/>
            <person name="Dougan E. K."/>
            <person name="Thang M."/>
            <person name="Chan C."/>
        </authorList>
    </citation>
    <scope>NUCLEOTIDE SEQUENCE [LARGE SCALE GENOMIC DNA]</scope>
</reference>
<dbReference type="EMBL" id="CAUYUJ010000277">
    <property type="protein sequence ID" value="CAK0789637.1"/>
    <property type="molecule type" value="Genomic_DNA"/>
</dbReference>
<gene>
    <name evidence="1" type="ORF">PCOR1329_LOCUS1160</name>
</gene>
<keyword evidence="2" id="KW-1185">Reference proteome</keyword>
<comment type="caution">
    <text evidence="1">The sequence shown here is derived from an EMBL/GenBank/DDBJ whole genome shotgun (WGS) entry which is preliminary data.</text>
</comment>
<evidence type="ECO:0000313" key="2">
    <source>
        <dbReference type="Proteomes" id="UP001189429"/>
    </source>
</evidence>
<proteinExistence type="predicted"/>
<name>A0ABN9PA36_9DINO</name>
<accession>A0ABN9PA36</accession>
<organism evidence="1 2">
    <name type="scientific">Prorocentrum cordatum</name>
    <dbReference type="NCBI Taxonomy" id="2364126"/>
    <lineage>
        <taxon>Eukaryota</taxon>
        <taxon>Sar</taxon>
        <taxon>Alveolata</taxon>
        <taxon>Dinophyceae</taxon>
        <taxon>Prorocentrales</taxon>
        <taxon>Prorocentraceae</taxon>
        <taxon>Prorocentrum</taxon>
    </lineage>
</organism>
<dbReference type="Proteomes" id="UP001189429">
    <property type="component" value="Unassembled WGS sequence"/>
</dbReference>
<evidence type="ECO:0000313" key="1">
    <source>
        <dbReference type="EMBL" id="CAK0789637.1"/>
    </source>
</evidence>
<evidence type="ECO:0008006" key="3">
    <source>
        <dbReference type="Google" id="ProtNLM"/>
    </source>
</evidence>
<protein>
    <recommendedName>
        <fullName evidence="3">Beta-galactosidase</fullName>
    </recommendedName>
</protein>